<feature type="region of interest" description="Disordered" evidence="8">
    <location>
        <begin position="459"/>
        <end position="491"/>
    </location>
</feature>
<dbReference type="InterPro" id="IPR027079">
    <property type="entry name" value="Tfb1/GTF2H1"/>
</dbReference>
<dbReference type="SMART" id="SM00751">
    <property type="entry name" value="BSD"/>
    <property type="match status" value="2"/>
</dbReference>
<feature type="coiled-coil region" evidence="7">
    <location>
        <begin position="564"/>
        <end position="598"/>
    </location>
</feature>
<evidence type="ECO:0000256" key="4">
    <source>
        <dbReference type="ARBA" id="ARBA00023015"/>
    </source>
</evidence>
<evidence type="ECO:0000256" key="6">
    <source>
        <dbReference type="ARBA" id="ARBA00023242"/>
    </source>
</evidence>
<evidence type="ECO:0000259" key="9">
    <source>
        <dbReference type="PROSITE" id="PS50858"/>
    </source>
</evidence>
<dbReference type="Pfam" id="PF03909">
    <property type="entry name" value="BSD"/>
    <property type="match status" value="2"/>
</dbReference>
<organism evidence="10 11">
    <name type="scientific">Blastomyces parvus</name>
    <dbReference type="NCBI Taxonomy" id="2060905"/>
    <lineage>
        <taxon>Eukaryota</taxon>
        <taxon>Fungi</taxon>
        <taxon>Dikarya</taxon>
        <taxon>Ascomycota</taxon>
        <taxon>Pezizomycotina</taxon>
        <taxon>Eurotiomycetes</taxon>
        <taxon>Eurotiomycetidae</taxon>
        <taxon>Onygenales</taxon>
        <taxon>Ajellomycetaceae</taxon>
        <taxon>Blastomyces</taxon>
    </lineage>
</organism>
<gene>
    <name evidence="10" type="ORF">GX51_06329</name>
</gene>
<dbReference type="InterPro" id="IPR005607">
    <property type="entry name" value="BSD_dom"/>
</dbReference>
<evidence type="ECO:0000313" key="11">
    <source>
        <dbReference type="Proteomes" id="UP000224080"/>
    </source>
</evidence>
<dbReference type="Gene3D" id="2.30.29.30">
    <property type="entry name" value="Pleckstrin-homology domain (PH domain)/Phosphotyrosine-binding domain (PTB)"/>
    <property type="match status" value="1"/>
</dbReference>
<reference evidence="10 11" key="1">
    <citation type="submission" date="2017-10" db="EMBL/GenBank/DDBJ databases">
        <title>Comparative genomics in systemic dimorphic fungi from Ajellomycetaceae.</title>
        <authorList>
            <person name="Munoz J.F."/>
            <person name="Mcewen J.G."/>
            <person name="Clay O.K."/>
            <person name="Cuomo C.A."/>
        </authorList>
    </citation>
    <scope>NUCLEOTIDE SEQUENCE [LARGE SCALE GENOMIC DNA]</scope>
    <source>
        <strain evidence="10 11">UAMH130</strain>
    </source>
</reference>
<dbReference type="EMBL" id="PDNC01000102">
    <property type="protein sequence ID" value="PGG99396.1"/>
    <property type="molecule type" value="Genomic_DNA"/>
</dbReference>
<dbReference type="GO" id="GO:0003743">
    <property type="term" value="F:translation initiation factor activity"/>
    <property type="evidence" value="ECO:0007669"/>
    <property type="project" value="UniProtKB-KW"/>
</dbReference>
<comment type="caution">
    <text evidence="10">The sequence shown here is derived from an EMBL/GenBank/DDBJ whole genome shotgun (WGS) entry which is preliminary data.</text>
</comment>
<evidence type="ECO:0000256" key="8">
    <source>
        <dbReference type="SAM" id="MobiDB-lite"/>
    </source>
</evidence>
<comment type="similarity">
    <text evidence="2">Belongs to the TFB1 family.</text>
</comment>
<name>A0A2B7WS30_9EURO</name>
<dbReference type="STRING" id="2060905.A0A2B7WS30"/>
<feature type="compositionally biased region" description="Acidic residues" evidence="8">
    <location>
        <begin position="459"/>
        <end position="471"/>
    </location>
</feature>
<feature type="compositionally biased region" description="Low complexity" evidence="8">
    <location>
        <begin position="644"/>
        <end position="659"/>
    </location>
</feature>
<evidence type="ECO:0000256" key="5">
    <source>
        <dbReference type="ARBA" id="ARBA00023163"/>
    </source>
</evidence>
<protein>
    <submittedName>
        <fullName evidence="10">Transcription initiation factor TFIIH subunit 1</fullName>
    </submittedName>
</protein>
<feature type="domain" description="BSD" evidence="9">
    <location>
        <begin position="228"/>
        <end position="279"/>
    </location>
</feature>
<sequence>MAASVGSQAVAYKKKDGSLTMASDGKSITWMPKGSSSGLSPVTIKVADITHLQQTPATSPKVMLKVFVQVANAGPSPSPNNAPPGATEQYIFSFTSGTNARAEADAIKDALSATIQAIKTGQAPTKEGAPAAMAIASALSSVAGKPSWDDDNRLIADAELQQSLLKSDPALQRVFMETLRTKAETVSSAQFVSQFWSTRVHLLRAHAIEKSQTRGSYNVLSTLKPRVEDNVTKLNISKEQIQLIFNQHPLVKKVYDENVPKLTEQQFWSRFFQSRLFKKLRGERVTEADATDPILDKYLRADEYAGRSWTAHVPHIIDLEGNEENHSQRQGNRPYFDMRPADMDKVPIIRTLNSLSEKIMANVTPVDADPSAPIGLSEEAYNELQLRDLRGDEELKRITLNVRDQSRFFTGTKPTEDEEARAFAQQDPQVVLHTLQNDLDSTFPPNKRGGVRLDRIVEPEETDSDDGDDNDTPNQQQSTKPKQERVGSRAALAAASSQIFSAIRDRKSQFSSPSTTSPETCGLPPAIFDRLTLTHATTTEFLHQFWQAFLSGNPDRAGEIASLVESLNRAMDRIRAVADEAEKERQGEIERLKQHAREVMASTGKNIRPNLKGVEGGEKTVNALLEPTVKALGKALEEYRRALAQAQQAQGREGTATPAPGGGGGG</sequence>
<keyword evidence="4" id="KW-0805">Transcription regulation</keyword>
<dbReference type="Pfam" id="PF08567">
    <property type="entry name" value="PH_TFIIH"/>
    <property type="match status" value="1"/>
</dbReference>
<dbReference type="PANTHER" id="PTHR12856">
    <property type="entry name" value="TRANSCRIPTION INITIATION FACTOR IIH-RELATED"/>
    <property type="match status" value="1"/>
</dbReference>
<dbReference type="GO" id="GO:0006351">
    <property type="term" value="P:DNA-templated transcription"/>
    <property type="evidence" value="ECO:0007669"/>
    <property type="project" value="InterPro"/>
</dbReference>
<keyword evidence="11" id="KW-1185">Reference proteome</keyword>
<evidence type="ECO:0000256" key="3">
    <source>
        <dbReference type="ARBA" id="ARBA00022737"/>
    </source>
</evidence>
<keyword evidence="7" id="KW-0175">Coiled coil</keyword>
<keyword evidence="5" id="KW-0804">Transcription</keyword>
<evidence type="ECO:0000256" key="7">
    <source>
        <dbReference type="SAM" id="Coils"/>
    </source>
</evidence>
<accession>A0A2B7WS30</accession>
<keyword evidence="10" id="KW-0396">Initiation factor</keyword>
<feature type="domain" description="BSD" evidence="9">
    <location>
        <begin position="148"/>
        <end position="207"/>
    </location>
</feature>
<evidence type="ECO:0000256" key="1">
    <source>
        <dbReference type="ARBA" id="ARBA00004123"/>
    </source>
</evidence>
<dbReference type="PROSITE" id="PS50858">
    <property type="entry name" value="BSD"/>
    <property type="match status" value="2"/>
</dbReference>
<dbReference type="InterPro" id="IPR011993">
    <property type="entry name" value="PH-like_dom_sf"/>
</dbReference>
<dbReference type="GO" id="GO:0000439">
    <property type="term" value="C:transcription factor TFIIH core complex"/>
    <property type="evidence" value="ECO:0007669"/>
    <property type="project" value="InterPro"/>
</dbReference>
<dbReference type="OrthoDB" id="360521at2759"/>
<evidence type="ECO:0000313" key="10">
    <source>
        <dbReference type="EMBL" id="PGG99396.1"/>
    </source>
</evidence>
<dbReference type="GO" id="GO:0006289">
    <property type="term" value="P:nucleotide-excision repair"/>
    <property type="evidence" value="ECO:0007669"/>
    <property type="project" value="InterPro"/>
</dbReference>
<evidence type="ECO:0000256" key="2">
    <source>
        <dbReference type="ARBA" id="ARBA00009448"/>
    </source>
</evidence>
<dbReference type="InterPro" id="IPR013876">
    <property type="entry name" value="TFIIH_BTF_p62_N"/>
</dbReference>
<comment type="subcellular location">
    <subcellularLocation>
        <location evidence="1">Nucleus</location>
    </subcellularLocation>
</comment>
<keyword evidence="10" id="KW-0648">Protein biosynthesis</keyword>
<feature type="region of interest" description="Disordered" evidence="8">
    <location>
        <begin position="644"/>
        <end position="666"/>
    </location>
</feature>
<dbReference type="SUPFAM" id="SSF50729">
    <property type="entry name" value="PH domain-like"/>
    <property type="match status" value="1"/>
</dbReference>
<keyword evidence="6" id="KW-0539">Nucleus</keyword>
<dbReference type="Proteomes" id="UP000224080">
    <property type="component" value="Unassembled WGS sequence"/>
</dbReference>
<dbReference type="CDD" id="cd13229">
    <property type="entry name" value="PH_TFIIH"/>
    <property type="match status" value="1"/>
</dbReference>
<keyword evidence="3" id="KW-0677">Repeat</keyword>
<proteinExistence type="inferred from homology"/>
<dbReference type="AlphaFoldDB" id="A0A2B7WS30"/>